<comment type="caution">
    <text evidence="1">The sequence shown here is derived from an EMBL/GenBank/DDBJ whole genome shotgun (WGS) entry which is preliminary data.</text>
</comment>
<proteinExistence type="predicted"/>
<accession>A0A314UDH3</accession>
<organism evidence="1 2">
    <name type="scientific">Prunus yedoensis var. nudiflora</name>
    <dbReference type="NCBI Taxonomy" id="2094558"/>
    <lineage>
        <taxon>Eukaryota</taxon>
        <taxon>Viridiplantae</taxon>
        <taxon>Streptophyta</taxon>
        <taxon>Embryophyta</taxon>
        <taxon>Tracheophyta</taxon>
        <taxon>Spermatophyta</taxon>
        <taxon>Magnoliopsida</taxon>
        <taxon>eudicotyledons</taxon>
        <taxon>Gunneridae</taxon>
        <taxon>Pentapetalae</taxon>
        <taxon>rosids</taxon>
        <taxon>fabids</taxon>
        <taxon>Rosales</taxon>
        <taxon>Rosaceae</taxon>
        <taxon>Amygdaloideae</taxon>
        <taxon>Amygdaleae</taxon>
        <taxon>Prunus</taxon>
    </lineage>
</organism>
<dbReference type="Proteomes" id="UP000250321">
    <property type="component" value="Unassembled WGS sequence"/>
</dbReference>
<protein>
    <submittedName>
        <fullName evidence="1">Uncharacterized protein</fullName>
    </submittedName>
</protein>
<gene>
    <name evidence="1" type="ORF">Pyn_40904</name>
</gene>
<keyword evidence="2" id="KW-1185">Reference proteome</keyword>
<dbReference type="AlphaFoldDB" id="A0A314UDH3"/>
<name>A0A314UDH3_PRUYE</name>
<reference evidence="1 2" key="1">
    <citation type="submission" date="2018-02" db="EMBL/GenBank/DDBJ databases">
        <title>Draft genome of wild Prunus yedoensis var. nudiflora.</title>
        <authorList>
            <person name="Baek S."/>
            <person name="Kim J.-H."/>
            <person name="Choi K."/>
            <person name="Kim G.-B."/>
            <person name="Cho A."/>
            <person name="Jang H."/>
            <person name="Shin C.-H."/>
            <person name="Yu H.-J."/>
            <person name="Mun J.-H."/>
        </authorList>
    </citation>
    <scope>NUCLEOTIDE SEQUENCE [LARGE SCALE GENOMIC DNA]</scope>
    <source>
        <strain evidence="2">cv. Jeju island</strain>
        <tissue evidence="1">Leaf</tissue>
    </source>
</reference>
<evidence type="ECO:0000313" key="1">
    <source>
        <dbReference type="EMBL" id="PQM35098.1"/>
    </source>
</evidence>
<sequence>MGPALKKPKVPALLNGIFKDDEEEEMDEANGKEKVTRACLRKTVPFVNTMIDGGSWSSKRLTPFVRMAIPKSWRRASSFMPLPMNLFVTMRKSARAHSQALAKTAEAKA</sequence>
<dbReference type="EMBL" id="PJQY01003714">
    <property type="protein sequence ID" value="PQM35098.1"/>
    <property type="molecule type" value="Genomic_DNA"/>
</dbReference>
<evidence type="ECO:0000313" key="2">
    <source>
        <dbReference type="Proteomes" id="UP000250321"/>
    </source>
</evidence>